<feature type="region of interest" description="Disordered" evidence="1">
    <location>
        <begin position="24"/>
        <end position="64"/>
    </location>
</feature>
<organism evidence="2">
    <name type="scientific">Spongospora subterranea</name>
    <dbReference type="NCBI Taxonomy" id="70186"/>
    <lineage>
        <taxon>Eukaryota</taxon>
        <taxon>Sar</taxon>
        <taxon>Rhizaria</taxon>
        <taxon>Endomyxa</taxon>
        <taxon>Phytomyxea</taxon>
        <taxon>Plasmodiophorida</taxon>
        <taxon>Plasmodiophoridae</taxon>
        <taxon>Spongospora</taxon>
    </lineage>
</organism>
<feature type="compositionally biased region" description="Low complexity" evidence="1">
    <location>
        <begin position="758"/>
        <end position="773"/>
    </location>
</feature>
<feature type="compositionally biased region" description="Low complexity" evidence="1">
    <location>
        <begin position="221"/>
        <end position="230"/>
    </location>
</feature>
<sequence length="1385" mass="152534">RQALQQLSENIRQRNLSKVVQAQDKVRVKRDSGVIADRASKRVCRPNPNPNSRSSSNPGTRHRSRISDIFSKSNANIHFNNAEAEEAIIPGKGLSDSTRTNGQKRILNSSENIPVQVKPLPGTIFTKDAKKAIRRISIRKSDATSKHVPGKDRHPDSEQLKKYMQNKKEQAARKRSQESKENAERQRQRITNVQRSEASHLNGAALSRKRSLLKKQRQLRSAPSHASEPSPSIPDPQTATEITSIPCSPTILERTENDATEVIGSYETNIDQESEIPQNNVNSSLKLLQRVRKSAELLEYRIARFTSNHNDSLPVAKKTCDSNPNSNSTESDSNQQSSIDGATDAPFSSNPMEPLFPEATLQAGLCLQPSTPMQISEPEVLINLPSVIDVLSHHGAGAGCQIPVRSDSMQLCHLMDVVEVKQSNPQSICLSEGSQCDAISTHQNSSQDTTLTDENQEYLQYPSANPLSVLNIFTRRVLDHREQIADRTATFPRPTTPPMSRPSQLRSFSRSPKHGKRIQPSPLRPVVVELHNSVDHVTVTGHERFDSCESEATEDVRDVASDSDVSEPRQNDGIPSGPTTPPNTSPVPSSTADGQSKLNLLQTFQISPSSLERKLMSELDHLEAIDQARRDLQDLELSQEITHLTNTVRSTKSQLAAALNDVTLQTNHFTEQSALEQKLKIHKQECTEELQEILKRVPDSDTLRTIIRQSFNECDSFLKFPDAQIKSEKVILENSEDPTILSFAEANSNQSPVDVTSKQKPSSPTPSKNSSKPAFEETITIPVPSPCHVDAHQDTLAQPLISHKSRNNFEYEGCSESSDVYTDFSADFDKDFNTKAHENPTAREDIPIKSDASNTLRSSELSFERLPPMQQQTEITRFQTHLFRSDGRSIYSVDKHTSVDGERETAETLSSGLFTINNIGNTPSDHDAGKVAVDTQNRPVVDNSSRSEVSPSEDVDQLSVGSFEIDLGLNISPGTEPDWTPSTLSHVQQPIESESVTITSNHAVESISDLVVNDSDPDGDKFEDRVVPSKAHSEILSKEIGSRELSLDLCGQSKDECLSPENSTFYEIPDDVYSSTSFINEHEGSDSGEISIIIPESAKDSADEFNHSDVESFLADSNGVTEQPGNFDQLLSDSNSPTSFGLLPIQGQVTISLHGDRACTEAHPATDFPCTEETHGVTSTLQNNMSSADYESKHNVIDAAEIISPSDSMRECNSMHSVSAAESDSIPYQSDFDDPDRHFASDTTNIFHNGPGRALPNQSATLSTPSLDPELPNSIHRSDIMYDPDPVYAVSAVEFDSSPDPSNFDDSDLHFSMDITDISHESPSDALLVSDKTTAVNAPSSLDPVFQETSPQCNLTYECDPISVVSADESDSVPYQTDFHDVDRQ</sequence>
<feature type="compositionally biased region" description="Polar residues" evidence="1">
    <location>
        <begin position="321"/>
        <end position="351"/>
    </location>
</feature>
<protein>
    <submittedName>
        <fullName evidence="2">Uncharacterized protein</fullName>
    </submittedName>
</protein>
<feature type="region of interest" description="Disordered" evidence="1">
    <location>
        <begin position="311"/>
        <end position="354"/>
    </location>
</feature>
<dbReference type="EMBL" id="HACM01007398">
    <property type="protein sequence ID" value="CRZ07840.1"/>
    <property type="molecule type" value="Transcribed_RNA"/>
</dbReference>
<proteinExistence type="predicted"/>
<evidence type="ECO:0000256" key="1">
    <source>
        <dbReference type="SAM" id="MobiDB-lite"/>
    </source>
</evidence>
<accession>A0A0H5R0X5</accession>
<feature type="compositionally biased region" description="Polar residues" evidence="1">
    <location>
        <begin position="1256"/>
        <end position="1266"/>
    </location>
</feature>
<feature type="compositionally biased region" description="Basic and acidic residues" evidence="1">
    <location>
        <begin position="554"/>
        <end position="570"/>
    </location>
</feature>
<feature type="compositionally biased region" description="Basic and acidic residues" evidence="1">
    <location>
        <begin position="139"/>
        <end position="187"/>
    </location>
</feature>
<feature type="region of interest" description="Disordered" evidence="1">
    <location>
        <begin position="745"/>
        <end position="775"/>
    </location>
</feature>
<feature type="compositionally biased region" description="Polar residues" evidence="1">
    <location>
        <begin position="745"/>
        <end position="756"/>
    </location>
</feature>
<feature type="non-terminal residue" evidence="2">
    <location>
        <position position="1"/>
    </location>
</feature>
<feature type="region of interest" description="Disordered" evidence="1">
    <location>
        <begin position="485"/>
        <end position="525"/>
    </location>
</feature>
<feature type="region of interest" description="Disordered" evidence="1">
    <location>
        <begin position="139"/>
        <end position="252"/>
    </location>
</feature>
<feature type="region of interest" description="Disordered" evidence="1">
    <location>
        <begin position="835"/>
        <end position="856"/>
    </location>
</feature>
<feature type="region of interest" description="Disordered" evidence="1">
    <location>
        <begin position="1247"/>
        <end position="1279"/>
    </location>
</feature>
<feature type="non-terminal residue" evidence="2">
    <location>
        <position position="1385"/>
    </location>
</feature>
<feature type="compositionally biased region" description="Basic and acidic residues" evidence="1">
    <location>
        <begin position="835"/>
        <end position="848"/>
    </location>
</feature>
<reference evidence="2" key="1">
    <citation type="submission" date="2015-04" db="EMBL/GenBank/DDBJ databases">
        <title>The genome sequence of the plant pathogenic Rhizarian Plasmodiophora brassicae reveals insights in its biotrophic life cycle and the origin of chitin synthesis.</title>
        <authorList>
            <person name="Schwelm A."/>
            <person name="Fogelqvist J."/>
            <person name="Knaust A."/>
            <person name="Julke S."/>
            <person name="Lilja T."/>
            <person name="Dhandapani V."/>
            <person name="Bonilla-Rosso G."/>
            <person name="Karlsson M."/>
            <person name="Shevchenko A."/>
            <person name="Choi S.R."/>
            <person name="Kim H.G."/>
            <person name="Park J.Y."/>
            <person name="Lim Y.P."/>
            <person name="Ludwig-Muller J."/>
            <person name="Dixelius C."/>
        </authorList>
    </citation>
    <scope>NUCLEOTIDE SEQUENCE</scope>
    <source>
        <tissue evidence="2">Potato root galls</tissue>
    </source>
</reference>
<feature type="region of interest" description="Disordered" evidence="1">
    <location>
        <begin position="541"/>
        <end position="594"/>
    </location>
</feature>
<evidence type="ECO:0000313" key="2">
    <source>
        <dbReference type="EMBL" id="CRZ07840.1"/>
    </source>
</evidence>
<feature type="compositionally biased region" description="Polar residues" evidence="1">
    <location>
        <begin position="235"/>
        <end position="247"/>
    </location>
</feature>
<feature type="compositionally biased region" description="Basic residues" evidence="1">
    <location>
        <begin position="207"/>
        <end position="218"/>
    </location>
</feature>
<name>A0A0H5R0X5_9EUKA</name>